<reference evidence="3 4" key="1">
    <citation type="journal article" date="2018" name="Mol. Biol. Evol.">
        <title>Analysis of the draft genome of the red seaweed Gracilariopsis chorda provides insights into genome size evolution in Rhodophyta.</title>
        <authorList>
            <person name="Lee J."/>
            <person name="Yang E.C."/>
            <person name="Graf L."/>
            <person name="Yang J.H."/>
            <person name="Qiu H."/>
            <person name="Zel Zion U."/>
            <person name="Chan C.X."/>
            <person name="Stephens T.G."/>
            <person name="Weber A.P.M."/>
            <person name="Boo G.H."/>
            <person name="Boo S.M."/>
            <person name="Kim K.M."/>
            <person name="Shin Y."/>
            <person name="Jung M."/>
            <person name="Lee S.J."/>
            <person name="Yim H.S."/>
            <person name="Lee J.H."/>
            <person name="Bhattacharya D."/>
            <person name="Yoon H.S."/>
        </authorList>
    </citation>
    <scope>NUCLEOTIDE SEQUENCE [LARGE SCALE GENOMIC DNA]</scope>
    <source>
        <strain evidence="3 4">SKKU-2015</strain>
        <tissue evidence="3">Whole body</tissue>
    </source>
</reference>
<dbReference type="CDD" id="cd07521">
    <property type="entry name" value="HAD_FCP1-like"/>
    <property type="match status" value="1"/>
</dbReference>
<name>A0A2V3J5P5_9FLOR</name>
<feature type="compositionally biased region" description="Polar residues" evidence="1">
    <location>
        <begin position="27"/>
        <end position="62"/>
    </location>
</feature>
<evidence type="ECO:0000313" key="4">
    <source>
        <dbReference type="Proteomes" id="UP000247409"/>
    </source>
</evidence>
<proteinExistence type="predicted"/>
<protein>
    <submittedName>
        <fullName evidence="3">Carboxy-terminal domain RNA polymerase II polypeptide A small phosphatase 2</fullName>
    </submittedName>
</protein>
<gene>
    <name evidence="3" type="ORF">BWQ96_00881</name>
</gene>
<dbReference type="OrthoDB" id="277011at2759"/>
<sequence>MTENLDAANEAASEAAKPATTKETTSQLSPSTATPASPNLTSSNVDGRTNGNPNPKSSSPQHLESLADRSNSTSRTASTDSDDADTVADEAPAKHDVSPVSSDGQTNTAPLDIIHSVANRPTVPPLSPISDATASTPRSSRFAIFSPRNGKSLSPFRRLFSPRRFSSTSLDRDSESTITNGNFQRRLKFVCSCFASKQSTDESLQELDYAEHIKTLEPTYEPEPPLLPSPTPHAEDRICLVLDLDETLVHSSFTPLPNADFEVPLDMQGEIHTVYVKKRPGVDHFLSKVSEWYEIVIFTASLALYANPVVDLLDPQNLVQLRLYREHCVLIGGCYVKDIAKLGRDLKRTVIIDNSPLSYVLQPENAIPISAFFTDDNDRELERTLELLEHARNLEDVRKALA</sequence>
<dbReference type="Pfam" id="PF03031">
    <property type="entry name" value="NIF"/>
    <property type="match status" value="1"/>
</dbReference>
<dbReference type="SUPFAM" id="SSF56784">
    <property type="entry name" value="HAD-like"/>
    <property type="match status" value="1"/>
</dbReference>
<dbReference type="NCBIfam" id="TIGR02251">
    <property type="entry name" value="HIF-SF_euk"/>
    <property type="match status" value="1"/>
</dbReference>
<dbReference type="FunFam" id="3.40.50.1000:FF:000093">
    <property type="entry name" value="NLI interacting factor-like phosphatase family protein"/>
    <property type="match status" value="1"/>
</dbReference>
<dbReference type="PANTHER" id="PTHR12210">
    <property type="entry name" value="DULLARD PROTEIN PHOSPHATASE"/>
    <property type="match status" value="1"/>
</dbReference>
<evidence type="ECO:0000256" key="1">
    <source>
        <dbReference type="SAM" id="MobiDB-lite"/>
    </source>
</evidence>
<evidence type="ECO:0000313" key="3">
    <source>
        <dbReference type="EMBL" id="PXF49307.1"/>
    </source>
</evidence>
<dbReference type="InterPro" id="IPR036412">
    <property type="entry name" value="HAD-like_sf"/>
</dbReference>
<organism evidence="3 4">
    <name type="scientific">Gracilariopsis chorda</name>
    <dbReference type="NCBI Taxonomy" id="448386"/>
    <lineage>
        <taxon>Eukaryota</taxon>
        <taxon>Rhodophyta</taxon>
        <taxon>Florideophyceae</taxon>
        <taxon>Rhodymeniophycidae</taxon>
        <taxon>Gracilariales</taxon>
        <taxon>Gracilariaceae</taxon>
        <taxon>Gracilariopsis</taxon>
    </lineage>
</organism>
<comment type="caution">
    <text evidence="3">The sequence shown here is derived from an EMBL/GenBank/DDBJ whole genome shotgun (WGS) entry which is preliminary data.</text>
</comment>
<dbReference type="InterPro" id="IPR004274">
    <property type="entry name" value="FCP1_dom"/>
</dbReference>
<dbReference type="Proteomes" id="UP000247409">
    <property type="component" value="Unassembled WGS sequence"/>
</dbReference>
<dbReference type="InterPro" id="IPR023214">
    <property type="entry name" value="HAD_sf"/>
</dbReference>
<feature type="compositionally biased region" description="Polar residues" evidence="1">
    <location>
        <begin position="99"/>
        <end position="108"/>
    </location>
</feature>
<dbReference type="GO" id="GO:0016791">
    <property type="term" value="F:phosphatase activity"/>
    <property type="evidence" value="ECO:0007669"/>
    <property type="project" value="InterPro"/>
</dbReference>
<feature type="compositionally biased region" description="Low complexity" evidence="1">
    <location>
        <begin position="7"/>
        <end position="26"/>
    </location>
</feature>
<dbReference type="EMBL" id="NBIV01000006">
    <property type="protein sequence ID" value="PXF49307.1"/>
    <property type="molecule type" value="Genomic_DNA"/>
</dbReference>
<evidence type="ECO:0000259" key="2">
    <source>
        <dbReference type="PROSITE" id="PS50969"/>
    </source>
</evidence>
<dbReference type="Gene3D" id="3.40.50.1000">
    <property type="entry name" value="HAD superfamily/HAD-like"/>
    <property type="match status" value="1"/>
</dbReference>
<dbReference type="InterPro" id="IPR050365">
    <property type="entry name" value="TIM50"/>
</dbReference>
<dbReference type="SMART" id="SM00577">
    <property type="entry name" value="CPDc"/>
    <property type="match status" value="1"/>
</dbReference>
<feature type="region of interest" description="Disordered" evidence="1">
    <location>
        <begin position="1"/>
        <end position="108"/>
    </location>
</feature>
<keyword evidence="4" id="KW-1185">Reference proteome</keyword>
<dbReference type="STRING" id="448386.A0A2V3J5P5"/>
<feature type="compositionally biased region" description="Low complexity" evidence="1">
    <location>
        <begin position="68"/>
        <end position="79"/>
    </location>
</feature>
<feature type="domain" description="FCP1 homology" evidence="2">
    <location>
        <begin position="233"/>
        <end position="391"/>
    </location>
</feature>
<dbReference type="PROSITE" id="PS50969">
    <property type="entry name" value="FCP1"/>
    <property type="match status" value="1"/>
</dbReference>
<accession>A0A2V3J5P5</accession>
<dbReference type="InterPro" id="IPR011948">
    <property type="entry name" value="Dullard_phosphatase"/>
</dbReference>
<dbReference type="AlphaFoldDB" id="A0A2V3J5P5"/>